<comment type="function">
    <text evidence="8">May be involved in modulation of pathogen defense and leaf cell death.</text>
</comment>
<dbReference type="GO" id="GO:0016020">
    <property type="term" value="C:membrane"/>
    <property type="evidence" value="ECO:0007669"/>
    <property type="project" value="UniProtKB-SubCell"/>
</dbReference>
<dbReference type="OrthoDB" id="1388414at2759"/>
<comment type="similarity">
    <text evidence="2 8">Belongs to the MLO family.</text>
</comment>
<keyword evidence="3 8" id="KW-0812">Transmembrane</keyword>
<feature type="transmembrane region" description="Helical" evidence="10">
    <location>
        <begin position="127"/>
        <end position="148"/>
    </location>
</feature>
<dbReference type="Pfam" id="PF03094">
    <property type="entry name" value="Mlo"/>
    <property type="match status" value="4"/>
</dbReference>
<keyword evidence="8" id="KW-0112">Calmodulin-binding</keyword>
<evidence type="ECO:0000256" key="1">
    <source>
        <dbReference type="ARBA" id="ARBA00004141"/>
    </source>
</evidence>
<feature type="compositionally biased region" description="Polar residues" evidence="9">
    <location>
        <begin position="415"/>
        <end position="429"/>
    </location>
</feature>
<dbReference type="InterPro" id="IPR004326">
    <property type="entry name" value="Mlo"/>
</dbReference>
<keyword evidence="6 8" id="KW-0472">Membrane</keyword>
<keyword evidence="7 8" id="KW-0568">Pathogenesis-related protein</keyword>
<dbReference type="PANTHER" id="PTHR31942">
    <property type="entry name" value="MLO-LIKE PROTEIN 1"/>
    <property type="match status" value="1"/>
</dbReference>
<accession>A0A7J9CP28</accession>
<evidence type="ECO:0000256" key="6">
    <source>
        <dbReference type="ARBA" id="ARBA00023136"/>
    </source>
</evidence>
<comment type="domain">
    <text evidence="8">The C-terminus contains a calmodulin-binding domain, which binds calmodulin in a calcium-dependent fashion.</text>
</comment>
<dbReference type="GO" id="GO:0006952">
    <property type="term" value="P:defense response"/>
    <property type="evidence" value="ECO:0007669"/>
    <property type="project" value="UniProtKB-KW"/>
</dbReference>
<feature type="transmembrane region" description="Helical" evidence="10">
    <location>
        <begin position="360"/>
        <end position="379"/>
    </location>
</feature>
<evidence type="ECO:0000256" key="10">
    <source>
        <dbReference type="SAM" id="Phobius"/>
    </source>
</evidence>
<evidence type="ECO:0000256" key="9">
    <source>
        <dbReference type="SAM" id="MobiDB-lite"/>
    </source>
</evidence>
<evidence type="ECO:0000256" key="7">
    <source>
        <dbReference type="ARBA" id="ARBA00023265"/>
    </source>
</evidence>
<sequence>MANDYKARSLEETPTWAVAVVCFVLVVISIFIEHAIHIVGKWFKKRHKTSLYEALEKIKAELMLMGFISLLLTVFQGPISEICIPAHVANTWHPCNTKTEAEKYSEKSSGRKLGKVAFVSAYGIHQLHIFIFVLAVCHILYCIIIYALGRTKMRKWKAWENETKTIEYQFYNDPERFRFARDTSFGRRHLSFWSRSTLTLWIVCFFRQFFGSVTKVDYLTLRHGFIMAHLAPGNETKFDFQKYIKRSLEDDFKVVVGISPIIWFIAVLFLLAYTHGKMVFIFMAAFYPLNCKYNSMFDSFVHVFLVWGYEQINLKSSSLQIILMVGAKLQVIITKMGLRIQDRGDVVKGAPVVQPGDDLFWVIIQFLCSYVTLPLYALVTQMGTNMRPTIFNDRVAAALKNWHHTAKKHTKQSRLLHSENTTPFSSRPATPTHGMSPVHILHKHPQRSETYGISSGHSVDRWDPGLFHSPLHSHEINDPIHDRTQIEMRDVDRTVQESGSSQMDAETPQRIRTQHEIDIIPSDFSFAKN</sequence>
<keyword evidence="5 8" id="KW-1133">Transmembrane helix</keyword>
<dbReference type="EMBL" id="JABEZY010000011">
    <property type="protein sequence ID" value="MBA0749955.1"/>
    <property type="molecule type" value="Genomic_DNA"/>
</dbReference>
<evidence type="ECO:0000313" key="11">
    <source>
        <dbReference type="EMBL" id="MBA0749955.1"/>
    </source>
</evidence>
<organism evidence="11 12">
    <name type="scientific">Gossypium gossypioides</name>
    <name type="common">Mexican cotton</name>
    <name type="synonym">Selera gossypioides</name>
    <dbReference type="NCBI Taxonomy" id="34282"/>
    <lineage>
        <taxon>Eukaryota</taxon>
        <taxon>Viridiplantae</taxon>
        <taxon>Streptophyta</taxon>
        <taxon>Embryophyta</taxon>
        <taxon>Tracheophyta</taxon>
        <taxon>Spermatophyta</taxon>
        <taxon>Magnoliopsida</taxon>
        <taxon>eudicotyledons</taxon>
        <taxon>Gunneridae</taxon>
        <taxon>Pentapetalae</taxon>
        <taxon>rosids</taxon>
        <taxon>malvids</taxon>
        <taxon>Malvales</taxon>
        <taxon>Malvaceae</taxon>
        <taxon>Malvoideae</taxon>
        <taxon>Gossypium</taxon>
    </lineage>
</organism>
<keyword evidence="12" id="KW-1185">Reference proteome</keyword>
<feature type="region of interest" description="Disordered" evidence="9">
    <location>
        <begin position="408"/>
        <end position="436"/>
    </location>
</feature>
<dbReference type="AlphaFoldDB" id="A0A7J9CP28"/>
<evidence type="ECO:0000256" key="5">
    <source>
        <dbReference type="ARBA" id="ARBA00022989"/>
    </source>
</evidence>
<gene>
    <name evidence="8" type="primary">MLO</name>
    <name evidence="11" type="ORF">Gogos_003827</name>
</gene>
<reference evidence="11 12" key="1">
    <citation type="journal article" date="2019" name="Genome Biol. Evol.">
        <title>Insights into the evolution of the New World diploid cottons (Gossypium, subgenus Houzingenia) based on genome sequencing.</title>
        <authorList>
            <person name="Grover C.E."/>
            <person name="Arick M.A. 2nd"/>
            <person name="Thrash A."/>
            <person name="Conover J.L."/>
            <person name="Sanders W.S."/>
            <person name="Peterson D.G."/>
            <person name="Frelichowski J.E."/>
            <person name="Scheffler J.A."/>
            <person name="Scheffler B.E."/>
            <person name="Wendel J.F."/>
        </authorList>
    </citation>
    <scope>NUCLEOTIDE SEQUENCE [LARGE SCALE GENOMIC DNA]</scope>
    <source>
        <strain evidence="11">5</strain>
        <tissue evidence="11">Leaf</tissue>
    </source>
</reference>
<dbReference type="Proteomes" id="UP000593579">
    <property type="component" value="Unassembled WGS sequence"/>
</dbReference>
<comment type="caution">
    <text evidence="11">The sequence shown here is derived from an EMBL/GenBank/DDBJ whole genome shotgun (WGS) entry which is preliminary data.</text>
</comment>
<name>A0A7J9CP28_GOSGO</name>
<dbReference type="PANTHER" id="PTHR31942:SF84">
    <property type="entry name" value="MLO-LIKE PROTEIN 12"/>
    <property type="match status" value="1"/>
</dbReference>
<comment type="subcellular location">
    <subcellularLocation>
        <location evidence="1 8">Membrane</location>
        <topology evidence="1 8">Multi-pass membrane protein</topology>
    </subcellularLocation>
</comment>
<proteinExistence type="inferred from homology"/>
<feature type="transmembrane region" description="Helical" evidence="10">
    <location>
        <begin position="252"/>
        <end position="273"/>
    </location>
</feature>
<evidence type="ECO:0000256" key="3">
    <source>
        <dbReference type="ARBA" id="ARBA00022692"/>
    </source>
</evidence>
<keyword evidence="4 8" id="KW-0611">Plant defense</keyword>
<feature type="transmembrane region" description="Helical" evidence="10">
    <location>
        <begin position="60"/>
        <end position="79"/>
    </location>
</feature>
<protein>
    <recommendedName>
        <fullName evidence="8">MLO-like protein</fullName>
    </recommendedName>
</protein>
<evidence type="ECO:0000256" key="8">
    <source>
        <dbReference type="RuleBase" id="RU280816"/>
    </source>
</evidence>
<feature type="transmembrane region" description="Helical" evidence="10">
    <location>
        <begin position="16"/>
        <end position="39"/>
    </location>
</feature>
<dbReference type="GO" id="GO:0005516">
    <property type="term" value="F:calmodulin binding"/>
    <property type="evidence" value="ECO:0007669"/>
    <property type="project" value="UniProtKB-KW"/>
</dbReference>
<evidence type="ECO:0000313" key="12">
    <source>
        <dbReference type="Proteomes" id="UP000593579"/>
    </source>
</evidence>
<evidence type="ECO:0000256" key="4">
    <source>
        <dbReference type="ARBA" id="ARBA00022821"/>
    </source>
</evidence>
<evidence type="ECO:0000256" key="2">
    <source>
        <dbReference type="ARBA" id="ARBA00006574"/>
    </source>
</evidence>